<evidence type="ECO:0000313" key="10">
    <source>
        <dbReference type="EMBL" id="AST91613.1"/>
    </source>
</evidence>
<evidence type="ECO:0000256" key="4">
    <source>
        <dbReference type="ARBA" id="ARBA00022741"/>
    </source>
</evidence>
<dbReference type="PANTHER" id="PTHR43418:SF7">
    <property type="entry name" value="CARBAMOYL-PHOSPHATE SYNTHASE SMALL CHAIN"/>
    <property type="match status" value="1"/>
</dbReference>
<keyword evidence="6 8" id="KW-0315">Glutamine amidotransferase</keyword>
<dbReference type="PROSITE" id="PS51273">
    <property type="entry name" value="GATASE_TYPE_1"/>
    <property type="match status" value="1"/>
</dbReference>
<proteinExistence type="inferred from homology"/>
<accession>A0A223KQL0</accession>
<dbReference type="Pfam" id="PF00988">
    <property type="entry name" value="CPSase_sm_chain"/>
    <property type="match status" value="1"/>
</dbReference>
<comment type="pathway">
    <text evidence="1 8">Amino-acid biosynthesis; L-arginine biosynthesis; carbamoyl phosphate from bicarbonate: step 1/1.</text>
</comment>
<keyword evidence="3 8" id="KW-0436">Ligase</keyword>
<feature type="binding site" evidence="8">
    <location>
        <position position="213"/>
    </location>
    <ligand>
        <name>L-glutamine</name>
        <dbReference type="ChEBI" id="CHEBI:58359"/>
    </ligand>
</feature>
<dbReference type="HAMAP" id="MF_01209">
    <property type="entry name" value="CPSase_S_chain"/>
    <property type="match status" value="1"/>
</dbReference>
<dbReference type="EC" id="6.3.5.5" evidence="8"/>
<comment type="pathway">
    <text evidence="8">Pyrimidine metabolism; UMP biosynthesis via de novo pathway; (S)-dihydroorotate from bicarbonate: step 1/3.</text>
</comment>
<dbReference type="InterPro" id="IPR029062">
    <property type="entry name" value="Class_I_gatase-like"/>
</dbReference>
<dbReference type="SUPFAM" id="SSF52317">
    <property type="entry name" value="Class I glutamine amidotransferase-like"/>
    <property type="match status" value="1"/>
</dbReference>
<feature type="active site" evidence="8">
    <location>
        <position position="328"/>
    </location>
</feature>
<evidence type="ECO:0000256" key="6">
    <source>
        <dbReference type="ARBA" id="ARBA00022962"/>
    </source>
</evidence>
<feature type="domain" description="Carbamoyl-phosphate synthase small subunit N-terminal" evidence="9">
    <location>
        <begin position="2"/>
        <end position="132"/>
    </location>
</feature>
<evidence type="ECO:0000259" key="9">
    <source>
        <dbReference type="SMART" id="SM01097"/>
    </source>
</evidence>
<dbReference type="SMART" id="SM01097">
    <property type="entry name" value="CPSase_sm_chain"/>
    <property type="match status" value="1"/>
</dbReference>
<keyword evidence="8" id="KW-0665">Pyrimidine biosynthesis</keyword>
<feature type="binding site" evidence="8">
    <location>
        <position position="284"/>
    </location>
    <ligand>
        <name>L-glutamine</name>
        <dbReference type="ChEBI" id="CHEBI:58359"/>
    </ligand>
</feature>
<protein>
    <recommendedName>
        <fullName evidence="8">Carbamoyl phosphate synthase small chain</fullName>
        <ecNumber evidence="8">6.3.5.5</ecNumber>
    </recommendedName>
    <alternativeName>
        <fullName evidence="8">Carbamoyl phosphate synthetase glutamine chain</fullName>
    </alternativeName>
</protein>
<dbReference type="GO" id="GO:0005524">
    <property type="term" value="F:ATP binding"/>
    <property type="evidence" value="ECO:0007669"/>
    <property type="project" value="UniProtKB-UniRule"/>
</dbReference>
<dbReference type="UniPathway" id="UPA00068">
    <property type="reaction ID" value="UER00171"/>
</dbReference>
<dbReference type="GO" id="GO:0006526">
    <property type="term" value="P:L-arginine biosynthetic process"/>
    <property type="evidence" value="ECO:0007669"/>
    <property type="project" value="UniProtKB-UniRule"/>
</dbReference>
<dbReference type="NCBIfam" id="NF009475">
    <property type="entry name" value="PRK12838.1"/>
    <property type="match status" value="1"/>
</dbReference>
<dbReference type="Pfam" id="PF00117">
    <property type="entry name" value="GATase"/>
    <property type="match status" value="1"/>
</dbReference>
<dbReference type="GO" id="GO:0004359">
    <property type="term" value="F:glutaminase activity"/>
    <property type="evidence" value="ECO:0007669"/>
    <property type="project" value="RHEA"/>
</dbReference>
<comment type="function">
    <text evidence="8">Small subunit of the glutamine-dependent carbamoyl phosphate synthetase (CPSase). CPSase catalyzes the formation of carbamoyl phosphate from the ammonia moiety of glutamine, carbonate, and phosphate donated by ATP, constituting the first step of 2 biosynthetic pathways, one leading to arginine and/or urea and the other to pyrimidine nucleotides. The small subunit (glutamine amidotransferase) binds and cleaves glutamine to supply the large subunit with the substrate ammonia.</text>
</comment>
<dbReference type="CDD" id="cd01744">
    <property type="entry name" value="GATase1_CPSase"/>
    <property type="match status" value="1"/>
</dbReference>
<dbReference type="PRINTS" id="PR00099">
    <property type="entry name" value="CPSGATASE"/>
</dbReference>
<organism evidence="10 11">
    <name type="scientific">Sutcliffiella cohnii</name>
    <dbReference type="NCBI Taxonomy" id="33932"/>
    <lineage>
        <taxon>Bacteria</taxon>
        <taxon>Bacillati</taxon>
        <taxon>Bacillota</taxon>
        <taxon>Bacilli</taxon>
        <taxon>Bacillales</taxon>
        <taxon>Bacillaceae</taxon>
        <taxon>Sutcliffiella</taxon>
    </lineage>
</organism>
<dbReference type="STRING" id="1314751.GCA_001591425_03413"/>
<feature type="binding site" evidence="8">
    <location>
        <position position="46"/>
    </location>
    <ligand>
        <name>L-glutamine</name>
        <dbReference type="ChEBI" id="CHEBI:58359"/>
    </ligand>
</feature>
<evidence type="ECO:0000256" key="7">
    <source>
        <dbReference type="ARBA" id="ARBA00048816"/>
    </source>
</evidence>
<feature type="active site" description="Nucleophile" evidence="8">
    <location>
        <position position="240"/>
    </location>
</feature>
<dbReference type="KEGG" id="bcoh:BC6307_10130"/>
<comment type="subunit">
    <text evidence="8">Composed of two chains; the small (or glutamine) chain promotes the hydrolysis of glutamine to ammonia, which is used by the large (or ammonia) chain to synthesize carbamoyl phosphate. Tetramer of heterodimers (alpha,beta)4.</text>
</comment>
<evidence type="ECO:0000256" key="3">
    <source>
        <dbReference type="ARBA" id="ARBA00022598"/>
    </source>
</evidence>
<comment type="similarity">
    <text evidence="2 8">Belongs to the CarA family.</text>
</comment>
<name>A0A223KQL0_9BACI</name>
<dbReference type="PANTHER" id="PTHR43418">
    <property type="entry name" value="MULTIFUNCTIONAL TRYPTOPHAN BIOSYNTHESIS PROTEIN-RELATED"/>
    <property type="match status" value="1"/>
</dbReference>
<dbReference type="SUPFAM" id="SSF52021">
    <property type="entry name" value="Carbamoyl phosphate synthetase, small subunit N-terminal domain"/>
    <property type="match status" value="1"/>
</dbReference>
<reference evidence="10 11" key="1">
    <citation type="submission" date="2016-12" db="EMBL/GenBank/DDBJ databases">
        <title>The whole genome sequencing and assembly of Bacillus cohnii DSM 6307T strain.</title>
        <authorList>
            <person name="Lee Y.-J."/>
            <person name="Yi H."/>
            <person name="Bahn Y.-S."/>
            <person name="Kim J.F."/>
            <person name="Lee D.-W."/>
        </authorList>
    </citation>
    <scope>NUCLEOTIDE SEQUENCE [LARGE SCALE GENOMIC DNA]</scope>
    <source>
        <strain evidence="10 11">DSM 6307</strain>
    </source>
</reference>
<comment type="catalytic activity">
    <reaction evidence="7 8">
        <text>hydrogencarbonate + L-glutamine + 2 ATP + H2O = carbamoyl phosphate + L-glutamate + 2 ADP + phosphate + 2 H(+)</text>
        <dbReference type="Rhea" id="RHEA:18633"/>
        <dbReference type="ChEBI" id="CHEBI:15377"/>
        <dbReference type="ChEBI" id="CHEBI:15378"/>
        <dbReference type="ChEBI" id="CHEBI:17544"/>
        <dbReference type="ChEBI" id="CHEBI:29985"/>
        <dbReference type="ChEBI" id="CHEBI:30616"/>
        <dbReference type="ChEBI" id="CHEBI:43474"/>
        <dbReference type="ChEBI" id="CHEBI:58228"/>
        <dbReference type="ChEBI" id="CHEBI:58359"/>
        <dbReference type="ChEBI" id="CHEBI:456216"/>
        <dbReference type="EC" id="6.3.5.5"/>
    </reaction>
</comment>
<dbReference type="Gene3D" id="3.50.30.20">
    <property type="entry name" value="Carbamoyl-phosphate synthase small subunit, N-terminal domain"/>
    <property type="match status" value="1"/>
</dbReference>
<dbReference type="PRINTS" id="PR00096">
    <property type="entry name" value="GATASE"/>
</dbReference>
<evidence type="ECO:0000256" key="8">
    <source>
        <dbReference type="HAMAP-Rule" id="MF_01209"/>
    </source>
</evidence>
<keyword evidence="8" id="KW-0028">Amino-acid biosynthesis</keyword>
<dbReference type="UniPathway" id="UPA00070">
    <property type="reaction ID" value="UER00115"/>
</dbReference>
<sequence length="357" mass="39608">MQKGYLLLETGHVFEGTLLGNSLESTGEVVFNTSMTGYQEIMSDPSYAGQIIVFCYPLVGNYGINEADFESNKLYIRGIVTGEICVNPQHFQMKETTVDTLNRNGINGLTGVDTRQIVKIIRKYGSVKGKITTNPSNVSFNADTTFFIDQVSTKSIQKYSNDGPHVVLIDYGSKKSILRALLNENCKVTVVPYNTTLVEIQKLNPDGIVLSNGPGDPMALSEYLKDIKLITEMYPTLGICLGHQLIALAHGGKTTKLPFGHRGGNHPVKEVETGKVFITSQNHGYVVDEKSIINNQNFHITYFNINDRTVEGIRHKQLPISSVQFHPEANPGPQDTEHIFKKFIKNIHQGELTYAAQ</sequence>
<dbReference type="GO" id="GO:0006541">
    <property type="term" value="P:glutamine metabolic process"/>
    <property type="evidence" value="ECO:0007669"/>
    <property type="project" value="InterPro"/>
</dbReference>
<evidence type="ECO:0000313" key="11">
    <source>
        <dbReference type="Proteomes" id="UP000215224"/>
    </source>
</evidence>
<feature type="binding site" evidence="8">
    <location>
        <position position="215"/>
    </location>
    <ligand>
        <name>L-glutamine</name>
        <dbReference type="ChEBI" id="CHEBI:58359"/>
    </ligand>
</feature>
<dbReference type="InterPro" id="IPR036480">
    <property type="entry name" value="CarbP_synth_ssu_N_sf"/>
</dbReference>
<gene>
    <name evidence="8" type="primary">carA</name>
    <name evidence="10" type="ORF">BC6307_10130</name>
</gene>
<feature type="region of interest" description="CPSase" evidence="8">
    <location>
        <begin position="1"/>
        <end position="164"/>
    </location>
</feature>
<dbReference type="AlphaFoldDB" id="A0A223KQL0"/>
<keyword evidence="8" id="KW-0055">Arginine biosynthesis</keyword>
<keyword evidence="5 8" id="KW-0067">ATP-binding</keyword>
<dbReference type="InterPro" id="IPR006274">
    <property type="entry name" value="CarbamoylP_synth_ssu"/>
</dbReference>
<dbReference type="InterPro" id="IPR035686">
    <property type="entry name" value="CPSase_GATase1"/>
</dbReference>
<feature type="active site" evidence="8">
    <location>
        <position position="326"/>
    </location>
</feature>
<dbReference type="PRINTS" id="PR00097">
    <property type="entry name" value="ANTSNTHASEII"/>
</dbReference>
<feature type="binding site" evidence="8">
    <location>
        <position position="241"/>
    </location>
    <ligand>
        <name>L-glutamine</name>
        <dbReference type="ChEBI" id="CHEBI:58359"/>
    </ligand>
</feature>
<dbReference type="EMBL" id="CP018866">
    <property type="protein sequence ID" value="AST91613.1"/>
    <property type="molecule type" value="Genomic_DNA"/>
</dbReference>
<dbReference type="NCBIfam" id="TIGR01368">
    <property type="entry name" value="CPSaseIIsmall"/>
    <property type="match status" value="1"/>
</dbReference>
<dbReference type="InterPro" id="IPR050472">
    <property type="entry name" value="Anth_synth/Amidotransfase"/>
</dbReference>
<dbReference type="RefSeq" id="WP_066418865.1">
    <property type="nucleotide sequence ID" value="NZ_CP018866.1"/>
</dbReference>
<keyword evidence="11" id="KW-1185">Reference proteome</keyword>
<dbReference type="InterPro" id="IPR002474">
    <property type="entry name" value="CarbamoylP_synth_ssu_N"/>
</dbReference>
<comment type="catalytic activity">
    <reaction evidence="8">
        <text>L-glutamine + H2O = L-glutamate + NH4(+)</text>
        <dbReference type="Rhea" id="RHEA:15889"/>
        <dbReference type="ChEBI" id="CHEBI:15377"/>
        <dbReference type="ChEBI" id="CHEBI:28938"/>
        <dbReference type="ChEBI" id="CHEBI:29985"/>
        <dbReference type="ChEBI" id="CHEBI:58359"/>
    </reaction>
</comment>
<feature type="binding site" evidence="8">
    <location>
        <position position="285"/>
    </location>
    <ligand>
        <name>L-glutamine</name>
        <dbReference type="ChEBI" id="CHEBI:58359"/>
    </ligand>
</feature>
<dbReference type="Proteomes" id="UP000215224">
    <property type="component" value="Chromosome"/>
</dbReference>
<evidence type="ECO:0000256" key="1">
    <source>
        <dbReference type="ARBA" id="ARBA00005077"/>
    </source>
</evidence>
<evidence type="ECO:0000256" key="5">
    <source>
        <dbReference type="ARBA" id="ARBA00022840"/>
    </source>
</evidence>
<dbReference type="GO" id="GO:0004088">
    <property type="term" value="F:carbamoyl-phosphate synthase (glutamine-hydrolyzing) activity"/>
    <property type="evidence" value="ECO:0007669"/>
    <property type="project" value="UniProtKB-UniRule"/>
</dbReference>
<dbReference type="GO" id="GO:0044205">
    <property type="term" value="P:'de novo' UMP biosynthetic process"/>
    <property type="evidence" value="ECO:0007669"/>
    <property type="project" value="UniProtKB-UniRule"/>
</dbReference>
<dbReference type="GO" id="GO:0006207">
    <property type="term" value="P:'de novo' pyrimidine nucleobase biosynthetic process"/>
    <property type="evidence" value="ECO:0007669"/>
    <property type="project" value="InterPro"/>
</dbReference>
<dbReference type="Gene3D" id="3.40.50.880">
    <property type="match status" value="1"/>
</dbReference>
<evidence type="ECO:0000256" key="2">
    <source>
        <dbReference type="ARBA" id="ARBA00007800"/>
    </source>
</evidence>
<dbReference type="InterPro" id="IPR017926">
    <property type="entry name" value="GATASE"/>
</dbReference>
<keyword evidence="4 8" id="KW-0547">Nucleotide-binding</keyword>
<feature type="binding site" evidence="8">
    <location>
        <position position="282"/>
    </location>
    <ligand>
        <name>L-glutamine</name>
        <dbReference type="ChEBI" id="CHEBI:58359"/>
    </ligand>
</feature>
<feature type="binding site" evidence="8">
    <location>
        <position position="244"/>
    </location>
    <ligand>
        <name>L-glutamine</name>
        <dbReference type="ChEBI" id="CHEBI:58359"/>
    </ligand>
</feature>